<sequence>MNPINYSLAVNQEISIDGSDRWDLYYRLQELGIPCQCSSHRPLTVQISNPNHLLQVWCVIRRMNASRDEMIKLLKNNWQVRFHN</sequence>
<accession>A0A9X4MAI1</accession>
<dbReference type="EMBL" id="VBTY01000126">
    <property type="protein sequence ID" value="MDG3495798.1"/>
    <property type="molecule type" value="Genomic_DNA"/>
</dbReference>
<dbReference type="RefSeq" id="WP_009627942.1">
    <property type="nucleotide sequence ID" value="NZ_VBTY01000126.1"/>
</dbReference>
<comment type="caution">
    <text evidence="1">The sequence shown here is derived from an EMBL/GenBank/DDBJ whole genome shotgun (WGS) entry which is preliminary data.</text>
</comment>
<dbReference type="AlphaFoldDB" id="A0A9X4MAI1"/>
<evidence type="ECO:0000313" key="2">
    <source>
        <dbReference type="Proteomes" id="UP001152872"/>
    </source>
</evidence>
<keyword evidence="2" id="KW-1185">Reference proteome</keyword>
<gene>
    <name evidence="1" type="ORF">FEV09_14705</name>
</gene>
<dbReference type="InterPro" id="IPR054637">
    <property type="entry name" value="Asr1405_Asl0597-like"/>
</dbReference>
<dbReference type="Proteomes" id="UP001152872">
    <property type="component" value="Unassembled WGS sequence"/>
</dbReference>
<reference evidence="1" key="1">
    <citation type="submission" date="2019-05" db="EMBL/GenBank/DDBJ databases">
        <title>Whole genome sequencing of Pseudanabaena catenata USMAC16.</title>
        <authorList>
            <person name="Khan Z."/>
            <person name="Omar W.M."/>
            <person name="Convey P."/>
            <person name="Merican F."/>
            <person name="Najimudin N."/>
        </authorList>
    </citation>
    <scope>NUCLEOTIDE SEQUENCE</scope>
    <source>
        <strain evidence="1">USMAC16</strain>
    </source>
</reference>
<protein>
    <submittedName>
        <fullName evidence="1">Uncharacterized protein</fullName>
    </submittedName>
</protein>
<evidence type="ECO:0000313" key="1">
    <source>
        <dbReference type="EMBL" id="MDG3495798.1"/>
    </source>
</evidence>
<proteinExistence type="predicted"/>
<dbReference type="NCBIfam" id="NF045598">
    <property type="entry name" value="asr1405_asl0597"/>
    <property type="match status" value="1"/>
</dbReference>
<name>A0A9X4MAI1_9CYAN</name>
<organism evidence="1 2">
    <name type="scientific">Pseudanabaena catenata USMAC16</name>
    <dbReference type="NCBI Taxonomy" id="1855837"/>
    <lineage>
        <taxon>Bacteria</taxon>
        <taxon>Bacillati</taxon>
        <taxon>Cyanobacteriota</taxon>
        <taxon>Cyanophyceae</taxon>
        <taxon>Pseudanabaenales</taxon>
        <taxon>Pseudanabaenaceae</taxon>
        <taxon>Pseudanabaena</taxon>
    </lineage>
</organism>